<feature type="compositionally biased region" description="Basic and acidic residues" evidence="2">
    <location>
        <begin position="395"/>
        <end position="408"/>
    </location>
</feature>
<feature type="transmembrane region" description="Helical" evidence="3">
    <location>
        <begin position="731"/>
        <end position="751"/>
    </location>
</feature>
<dbReference type="Proteomes" id="UP000316425">
    <property type="component" value="Unassembled WGS sequence"/>
</dbReference>
<feature type="compositionally biased region" description="Acidic residues" evidence="2">
    <location>
        <begin position="364"/>
        <end position="394"/>
    </location>
</feature>
<keyword evidence="1" id="KW-0677">Repeat</keyword>
<evidence type="ECO:0000313" key="5">
    <source>
        <dbReference type="EMBL" id="TSJ67125.1"/>
    </source>
</evidence>
<dbReference type="SUPFAM" id="SSF48239">
    <property type="entry name" value="Terpenoid cyclases/Protein prenyltransferases"/>
    <property type="match status" value="1"/>
</dbReference>
<dbReference type="OrthoDB" id="411361at2"/>
<comment type="caution">
    <text evidence="5">The sequence shown here is derived from an EMBL/GenBank/DDBJ whole genome shotgun (WGS) entry which is preliminary data.</text>
</comment>
<protein>
    <recommendedName>
        <fullName evidence="4">Prenyltransferase alpha-alpha toroid domain-containing protein</fullName>
    </recommendedName>
</protein>
<evidence type="ECO:0000256" key="3">
    <source>
        <dbReference type="SAM" id="Phobius"/>
    </source>
</evidence>
<evidence type="ECO:0000313" key="6">
    <source>
        <dbReference type="Proteomes" id="UP000316425"/>
    </source>
</evidence>
<gene>
    <name evidence="5" type="ORF">FPQ13_02400</name>
</gene>
<keyword evidence="3" id="KW-1133">Transmembrane helix</keyword>
<feature type="compositionally biased region" description="Acidic residues" evidence="2">
    <location>
        <begin position="342"/>
        <end position="357"/>
    </location>
</feature>
<dbReference type="EMBL" id="VMHE01000002">
    <property type="protein sequence ID" value="TSJ67125.1"/>
    <property type="molecule type" value="Genomic_DNA"/>
</dbReference>
<evidence type="ECO:0000256" key="1">
    <source>
        <dbReference type="ARBA" id="ARBA00022737"/>
    </source>
</evidence>
<feature type="region of interest" description="Disordered" evidence="2">
    <location>
        <begin position="340"/>
        <end position="411"/>
    </location>
</feature>
<reference evidence="5 6" key="1">
    <citation type="submission" date="2019-07" db="EMBL/GenBank/DDBJ databases">
        <title>Allobacillus sp. nov. SKP isolated from shrimp paste of Euphausiacea.</title>
        <authorList>
            <person name="Kanchanasin P."/>
            <person name="Tanasupawat S."/>
            <person name="Shi W."/>
            <person name="Wu L."/>
            <person name="Ma J."/>
        </authorList>
    </citation>
    <scope>NUCLEOTIDE SEQUENCE [LARGE SCALE GENOMIC DNA]</scope>
    <source>
        <strain evidence="5 6">SKP4-8</strain>
    </source>
</reference>
<dbReference type="RefSeq" id="WP_144087714.1">
    <property type="nucleotide sequence ID" value="NZ_VMHE01000002.1"/>
</dbReference>
<feature type="compositionally biased region" description="Polar residues" evidence="2">
    <location>
        <begin position="594"/>
        <end position="604"/>
    </location>
</feature>
<dbReference type="Gene3D" id="1.50.10.20">
    <property type="match status" value="1"/>
</dbReference>
<dbReference type="GO" id="GO:0003824">
    <property type="term" value="F:catalytic activity"/>
    <property type="evidence" value="ECO:0007669"/>
    <property type="project" value="InterPro"/>
</dbReference>
<feature type="region of interest" description="Disordered" evidence="2">
    <location>
        <begin position="594"/>
        <end position="629"/>
    </location>
</feature>
<dbReference type="AlphaFoldDB" id="A0A556PRW0"/>
<feature type="domain" description="Prenyltransferase alpha-alpha toroid" evidence="4">
    <location>
        <begin position="127"/>
        <end position="250"/>
    </location>
</feature>
<evidence type="ECO:0000256" key="2">
    <source>
        <dbReference type="SAM" id="MobiDB-lite"/>
    </source>
</evidence>
<sequence length="757" mass="83644">MQKVFSFTSYLVISLLLIISTLGNGYIASAESAETVNSIDITENDIEQAIDSASDFILNNGVTSEWEAIGLAQAGKQVPNNYIDTYFYNHLNSQVKKGLENGRIKITDIERLVIAASAVGINPLQVEVDGKNLIELIYNSPERRGGFETMTFQGNNGPIFALIALDTKNYEVPNDAKWTRQKLINELLNNQNEDGSWHLNANFDSPSIDITAMALTGLSPYNEQEEVRKSIDSAVNWLSDIQTEEGGFDGGSFVGGITSEAASQVIIGLSANGIDPTNEDFVKNGDSLIAHLLSYQNEDGGFKHTQGEGVSNAMATEQALQALVAYDYFLKGKKSLYHFSDSEEGNEEEPPSEDESEEKPPIKDDEEESPSEGDNEEGSGEDTGEEEQSPEEQEEKPSKKELKVEVKSTTKSNKKMEATIGIDDVKAVKDRVLVIKPKNAKVQNELAIELDKKVIETLIENKNDLKINKEKAVVHIPTEILSQLAKQSNGAPVTIQMERYAVDDAVGSVYDFTLMADETKVSDFGNNEITLTLQVNQQKTEDPQVYYFNDQTNEWESIDSGKYDSKAGTISFQTNHFSIFGVFDGTSTNLEKPTQITVNNSSVENKPKENTKENPTEPAGQKESVSLTNDKTSQRHFNLAKEPGNTIQPKEQSIQLIASSDVHENSDESDYSSENKEQLASSAKDSNEIINQSSEESETDSVANQSESEETAVHSQESSEQKKAKSENTTYGYWLALALFIVIGAFLILYYRKKNLK</sequence>
<keyword evidence="3" id="KW-0812">Transmembrane</keyword>
<feature type="domain" description="Prenyltransferase alpha-alpha toroid" evidence="4">
    <location>
        <begin position="283"/>
        <end position="327"/>
    </location>
</feature>
<accession>A0A556PRW0</accession>
<dbReference type="InterPro" id="IPR001330">
    <property type="entry name" value="Prenyltrans"/>
</dbReference>
<evidence type="ECO:0000259" key="4">
    <source>
        <dbReference type="Pfam" id="PF00432"/>
    </source>
</evidence>
<keyword evidence="6" id="KW-1185">Reference proteome</keyword>
<feature type="compositionally biased region" description="Basic and acidic residues" evidence="2">
    <location>
        <begin position="605"/>
        <end position="615"/>
    </location>
</feature>
<feature type="region of interest" description="Disordered" evidence="2">
    <location>
        <begin position="660"/>
        <end position="725"/>
    </location>
</feature>
<name>A0A556PRW0_9BACI</name>
<keyword evidence="3" id="KW-0472">Membrane</keyword>
<dbReference type="CDD" id="cd00688">
    <property type="entry name" value="ISOPREN_C2_like"/>
    <property type="match status" value="1"/>
</dbReference>
<proteinExistence type="predicted"/>
<dbReference type="InterPro" id="IPR008930">
    <property type="entry name" value="Terpenoid_cyclase/PrenylTrfase"/>
</dbReference>
<dbReference type="Pfam" id="PF00432">
    <property type="entry name" value="Prenyltrans"/>
    <property type="match status" value="2"/>
</dbReference>
<organism evidence="5 6">
    <name type="scientific">Allobacillus salarius</name>
    <dbReference type="NCBI Taxonomy" id="1955272"/>
    <lineage>
        <taxon>Bacteria</taxon>
        <taxon>Bacillati</taxon>
        <taxon>Bacillota</taxon>
        <taxon>Bacilli</taxon>
        <taxon>Bacillales</taxon>
        <taxon>Bacillaceae</taxon>
        <taxon>Allobacillus</taxon>
    </lineage>
</organism>